<evidence type="ECO:0000256" key="2">
    <source>
        <dbReference type="ARBA" id="ARBA00022527"/>
    </source>
</evidence>
<dbReference type="EMBL" id="CAJPIZ010053664">
    <property type="protein sequence ID" value="CAG2123066.1"/>
    <property type="molecule type" value="Genomic_DNA"/>
</dbReference>
<evidence type="ECO:0000313" key="10">
    <source>
        <dbReference type="Proteomes" id="UP000759131"/>
    </source>
</evidence>
<dbReference type="OrthoDB" id="248923at2759"/>
<feature type="non-terminal residue" evidence="9">
    <location>
        <position position="113"/>
    </location>
</feature>
<dbReference type="InterPro" id="IPR011009">
    <property type="entry name" value="Kinase-like_dom_sf"/>
</dbReference>
<dbReference type="InterPro" id="IPR000719">
    <property type="entry name" value="Prot_kinase_dom"/>
</dbReference>
<keyword evidence="10" id="KW-1185">Reference proteome</keyword>
<dbReference type="GO" id="GO:0005524">
    <property type="term" value="F:ATP binding"/>
    <property type="evidence" value="ECO:0007669"/>
    <property type="project" value="UniProtKB-UniRule"/>
</dbReference>
<dbReference type="InterPro" id="IPR051997">
    <property type="entry name" value="STK_NEK"/>
</dbReference>
<dbReference type="Gene3D" id="3.30.200.20">
    <property type="entry name" value="Phosphorylase Kinase, domain 1"/>
    <property type="match status" value="1"/>
</dbReference>
<keyword evidence="3" id="KW-0808">Transferase</keyword>
<keyword evidence="6 7" id="KW-0067">ATP-binding</keyword>
<dbReference type="PANTHER" id="PTHR44535">
    <property type="entry name" value="PROTEIN CBG16200"/>
    <property type="match status" value="1"/>
</dbReference>
<evidence type="ECO:0000256" key="1">
    <source>
        <dbReference type="ARBA" id="ARBA00010886"/>
    </source>
</evidence>
<evidence type="ECO:0000259" key="8">
    <source>
        <dbReference type="PROSITE" id="PS50011"/>
    </source>
</evidence>
<name>A0A7R9LZD6_9ACAR</name>
<feature type="non-terminal residue" evidence="9">
    <location>
        <position position="1"/>
    </location>
</feature>
<feature type="domain" description="Protein kinase" evidence="8">
    <location>
        <begin position="28"/>
        <end position="113"/>
    </location>
</feature>
<dbReference type="InterPro" id="IPR017441">
    <property type="entry name" value="Protein_kinase_ATP_BS"/>
</dbReference>
<proteinExistence type="inferred from homology"/>
<accession>A0A7R9LZD6</accession>
<keyword evidence="4 7" id="KW-0547">Nucleotide-binding</keyword>
<dbReference type="SUPFAM" id="SSF56112">
    <property type="entry name" value="Protein kinase-like (PK-like)"/>
    <property type="match status" value="1"/>
</dbReference>
<dbReference type="GO" id="GO:0004674">
    <property type="term" value="F:protein serine/threonine kinase activity"/>
    <property type="evidence" value="ECO:0007669"/>
    <property type="project" value="UniProtKB-KW"/>
</dbReference>
<organism evidence="9">
    <name type="scientific">Medioppia subpectinata</name>
    <dbReference type="NCBI Taxonomy" id="1979941"/>
    <lineage>
        <taxon>Eukaryota</taxon>
        <taxon>Metazoa</taxon>
        <taxon>Ecdysozoa</taxon>
        <taxon>Arthropoda</taxon>
        <taxon>Chelicerata</taxon>
        <taxon>Arachnida</taxon>
        <taxon>Acari</taxon>
        <taxon>Acariformes</taxon>
        <taxon>Sarcoptiformes</taxon>
        <taxon>Oribatida</taxon>
        <taxon>Brachypylina</taxon>
        <taxon>Oppioidea</taxon>
        <taxon>Oppiidae</taxon>
        <taxon>Medioppia</taxon>
    </lineage>
</organism>
<protein>
    <recommendedName>
        <fullName evidence="8">Protein kinase domain-containing protein</fullName>
    </recommendedName>
</protein>
<gene>
    <name evidence="9" type="ORF">OSB1V03_LOCUS23011</name>
</gene>
<dbReference type="EMBL" id="OC908239">
    <property type="protein sequence ID" value="CAD7650754.1"/>
    <property type="molecule type" value="Genomic_DNA"/>
</dbReference>
<dbReference type="PANTHER" id="PTHR44535:SF5">
    <property type="entry name" value="PROTEIN KINASE DOMAIN-CONTAINING PROTEIN"/>
    <property type="match status" value="1"/>
</dbReference>
<dbReference type="Proteomes" id="UP000759131">
    <property type="component" value="Unassembled WGS sequence"/>
</dbReference>
<sequence length="113" mass="13013">TLASIENLREERLKNRQNFLKELNWDNYERIRVVGKGAFGTAVLYRKRPDGLLVVLKEINMNDLNAAERQLAINEVRVLSILDNQNIVSYYDSFESNGNIYIEMEYADAGTLA</sequence>
<reference evidence="9" key="1">
    <citation type="submission" date="2020-11" db="EMBL/GenBank/DDBJ databases">
        <authorList>
            <person name="Tran Van P."/>
        </authorList>
    </citation>
    <scope>NUCLEOTIDE SEQUENCE</scope>
</reference>
<feature type="binding site" evidence="7">
    <location>
        <position position="57"/>
    </location>
    <ligand>
        <name>ATP</name>
        <dbReference type="ChEBI" id="CHEBI:30616"/>
    </ligand>
</feature>
<comment type="similarity">
    <text evidence="1">Belongs to the protein kinase superfamily. NEK Ser/Thr protein kinase family. NIMA subfamily.</text>
</comment>
<evidence type="ECO:0000256" key="5">
    <source>
        <dbReference type="ARBA" id="ARBA00022777"/>
    </source>
</evidence>
<dbReference type="FunFam" id="3.30.200.20:FF:000097">
    <property type="entry name" value="Probable serine/threonine-protein kinase nek1"/>
    <property type="match status" value="1"/>
</dbReference>
<evidence type="ECO:0000256" key="6">
    <source>
        <dbReference type="ARBA" id="ARBA00022840"/>
    </source>
</evidence>
<evidence type="ECO:0000256" key="7">
    <source>
        <dbReference type="PROSITE-ProRule" id="PRU10141"/>
    </source>
</evidence>
<dbReference type="PROSITE" id="PS00107">
    <property type="entry name" value="PROTEIN_KINASE_ATP"/>
    <property type="match status" value="1"/>
</dbReference>
<keyword evidence="2" id="KW-0723">Serine/threonine-protein kinase</keyword>
<dbReference type="PROSITE" id="PS50011">
    <property type="entry name" value="PROTEIN_KINASE_DOM"/>
    <property type="match status" value="1"/>
</dbReference>
<keyword evidence="5" id="KW-0418">Kinase</keyword>
<evidence type="ECO:0000313" key="9">
    <source>
        <dbReference type="EMBL" id="CAD7650754.1"/>
    </source>
</evidence>
<evidence type="ECO:0000256" key="3">
    <source>
        <dbReference type="ARBA" id="ARBA00022679"/>
    </source>
</evidence>
<dbReference type="AlphaFoldDB" id="A0A7R9LZD6"/>
<evidence type="ECO:0000256" key="4">
    <source>
        <dbReference type="ARBA" id="ARBA00022741"/>
    </source>
</evidence>
<dbReference type="Pfam" id="PF00069">
    <property type="entry name" value="Pkinase"/>
    <property type="match status" value="1"/>
</dbReference>